<feature type="binding site" evidence="7">
    <location>
        <begin position="226"/>
        <end position="228"/>
    </location>
    <ligand>
        <name>ATP</name>
        <dbReference type="ChEBI" id="CHEBI:30616"/>
    </ligand>
</feature>
<dbReference type="NCBIfam" id="TIGR00459">
    <property type="entry name" value="aspS_bact"/>
    <property type="match status" value="1"/>
</dbReference>
<feature type="binding site" evidence="7">
    <location>
        <position position="495"/>
    </location>
    <ligand>
        <name>L-aspartate</name>
        <dbReference type="ChEBI" id="CHEBI:29991"/>
    </ligand>
</feature>
<feature type="binding site" evidence="7">
    <location>
        <position position="454"/>
    </location>
    <ligand>
        <name>L-aspartate</name>
        <dbReference type="ChEBI" id="CHEBI:29991"/>
    </ligand>
</feature>
<keyword evidence="5 7" id="KW-0648">Protein biosynthesis</keyword>
<dbReference type="GO" id="GO:0005737">
    <property type="term" value="C:cytoplasm"/>
    <property type="evidence" value="ECO:0007669"/>
    <property type="project" value="UniProtKB-SubCell"/>
</dbReference>
<dbReference type="Gene3D" id="3.30.930.10">
    <property type="entry name" value="Bira Bifunctional Protein, Domain 2"/>
    <property type="match status" value="1"/>
</dbReference>
<dbReference type="PANTHER" id="PTHR22594">
    <property type="entry name" value="ASPARTYL/LYSYL-TRNA SYNTHETASE"/>
    <property type="match status" value="1"/>
</dbReference>
<dbReference type="Pfam" id="PF00152">
    <property type="entry name" value="tRNA-synt_2"/>
    <property type="match status" value="1"/>
</dbReference>
<evidence type="ECO:0000256" key="1">
    <source>
        <dbReference type="ARBA" id="ARBA00006303"/>
    </source>
</evidence>
<dbReference type="Gene3D" id="3.30.1360.30">
    <property type="entry name" value="GAD-like domain"/>
    <property type="match status" value="1"/>
</dbReference>
<gene>
    <name evidence="7 9" type="primary">aspS</name>
    <name evidence="9" type="ORF">IAB89_04890</name>
</gene>
<dbReference type="EMBL" id="DVGZ01000047">
    <property type="protein sequence ID" value="HIR46981.1"/>
    <property type="molecule type" value="Genomic_DNA"/>
</dbReference>
<evidence type="ECO:0000259" key="8">
    <source>
        <dbReference type="PROSITE" id="PS50862"/>
    </source>
</evidence>
<dbReference type="InterPro" id="IPR045864">
    <property type="entry name" value="aa-tRNA-synth_II/BPL/LPL"/>
</dbReference>
<dbReference type="GO" id="GO:0004815">
    <property type="term" value="F:aspartate-tRNA ligase activity"/>
    <property type="evidence" value="ECO:0007669"/>
    <property type="project" value="UniProtKB-UniRule"/>
</dbReference>
<dbReference type="InterPro" id="IPR047089">
    <property type="entry name" value="Asp-tRNA-ligase_1_N"/>
</dbReference>
<evidence type="ECO:0000256" key="5">
    <source>
        <dbReference type="ARBA" id="ARBA00022917"/>
    </source>
</evidence>
<dbReference type="CDD" id="cd04317">
    <property type="entry name" value="EcAspRS_like_N"/>
    <property type="match status" value="1"/>
</dbReference>
<dbReference type="Pfam" id="PF01336">
    <property type="entry name" value="tRNA_anti-codon"/>
    <property type="match status" value="1"/>
</dbReference>
<evidence type="ECO:0000256" key="4">
    <source>
        <dbReference type="ARBA" id="ARBA00022840"/>
    </source>
</evidence>
<keyword evidence="7" id="KW-0963">Cytoplasm</keyword>
<dbReference type="GO" id="GO:0006422">
    <property type="term" value="P:aspartyl-tRNA aminoacylation"/>
    <property type="evidence" value="ECO:0007669"/>
    <property type="project" value="UniProtKB-UniRule"/>
</dbReference>
<keyword evidence="3 7" id="KW-0547">Nucleotide-binding</keyword>
<dbReference type="PRINTS" id="PR01042">
    <property type="entry name" value="TRNASYNTHASP"/>
</dbReference>
<comment type="caution">
    <text evidence="7">Lacks conserved residue(s) required for the propagation of feature annotation.</text>
</comment>
<name>A0A9D1DDU0_9FIRM</name>
<sequence length="598" mass="67460">MAETMTGLKRTHYCGTLRPEHIGQEVIVCGWVQRQRDLGQLIFIDLRDRTGIVQLAFDESTDRSIFEKAFTTRGEFVLAARGKVRERTSKNLEIPTGEIEIEVTELRVLAKSETPPFEILEDSNVKEDTRLKYRYLDLRRPNLQRNLIARHKLVKVAHDYFDRHGFLEIETPDLIASTPEGARDYLVPSRVFQGSFFALPQSPQLYKQLLMLSGFDRYMQVARCFRDEDLRADRQPEFTQIDFEMSFVDQEDVMAIGEGFIQEAYKELCGVDIPLPLPRLTWDEAMRRFGSDKPDMRFGLELVDLSDALKNTEFKVFSGALAEGGSVRGICLKGEAEKLSRKEIDKLQEWIKAYGAKGLAWTRLAEKETSSYEKFLSPEECSAIRTAMGAQPGDVLFLVASDDNSVVFASLGALRCELAKRFGLIDTSKPCLLWVTDFPQFEYSKEEDRYVAMHHPFTAPRDEDVDKLTSDPGHVYAKAYDMVANGYELGGGSIRINDPDVQAKMFEALGFTPEQAQARFGFLLNAFRFGAPPHGGMAWGLERIMMVLLGTDNIRDVLAFPKVASSAELMSAAPGHVDPKQLEELGIAILPSAQKEEA</sequence>
<feature type="binding site" evidence="7">
    <location>
        <position position="226"/>
    </location>
    <ligand>
        <name>L-aspartate</name>
        <dbReference type="ChEBI" id="CHEBI:29991"/>
    </ligand>
</feature>
<comment type="subcellular location">
    <subcellularLocation>
        <location evidence="7">Cytoplasm</location>
    </subcellularLocation>
</comment>
<feature type="binding site" evidence="7">
    <location>
        <position position="235"/>
    </location>
    <ligand>
        <name>ATP</name>
        <dbReference type="ChEBI" id="CHEBI:30616"/>
    </ligand>
</feature>
<dbReference type="SUPFAM" id="SSF55261">
    <property type="entry name" value="GAD domain-like"/>
    <property type="match status" value="1"/>
</dbReference>
<feature type="binding site" evidence="7">
    <location>
        <position position="488"/>
    </location>
    <ligand>
        <name>ATP</name>
        <dbReference type="ChEBI" id="CHEBI:30616"/>
    </ligand>
</feature>
<feature type="binding site" evidence="7">
    <location>
        <begin position="540"/>
        <end position="543"/>
    </location>
    <ligand>
        <name>ATP</name>
        <dbReference type="ChEBI" id="CHEBI:30616"/>
    </ligand>
</feature>
<comment type="catalytic activity">
    <reaction evidence="7">
        <text>tRNA(Asp) + L-aspartate + ATP = L-aspartyl-tRNA(Asp) + AMP + diphosphate</text>
        <dbReference type="Rhea" id="RHEA:19649"/>
        <dbReference type="Rhea" id="RHEA-COMP:9660"/>
        <dbReference type="Rhea" id="RHEA-COMP:9678"/>
        <dbReference type="ChEBI" id="CHEBI:29991"/>
        <dbReference type="ChEBI" id="CHEBI:30616"/>
        <dbReference type="ChEBI" id="CHEBI:33019"/>
        <dbReference type="ChEBI" id="CHEBI:78442"/>
        <dbReference type="ChEBI" id="CHEBI:78516"/>
        <dbReference type="ChEBI" id="CHEBI:456215"/>
        <dbReference type="EC" id="6.1.1.12"/>
    </reaction>
</comment>
<dbReference type="PROSITE" id="PS50862">
    <property type="entry name" value="AA_TRNA_LIGASE_II"/>
    <property type="match status" value="1"/>
</dbReference>
<feature type="domain" description="Aminoacyl-transfer RNA synthetases class-II family profile" evidence="8">
    <location>
        <begin position="150"/>
        <end position="561"/>
    </location>
</feature>
<dbReference type="CDD" id="cd00777">
    <property type="entry name" value="AspRS_core"/>
    <property type="match status" value="1"/>
</dbReference>
<dbReference type="Gene3D" id="2.40.50.140">
    <property type="entry name" value="Nucleic acid-binding proteins"/>
    <property type="match status" value="1"/>
</dbReference>
<comment type="subunit">
    <text evidence="7">Homodimer.</text>
</comment>
<dbReference type="SUPFAM" id="SSF55681">
    <property type="entry name" value="Class II aaRS and biotin synthetases"/>
    <property type="match status" value="1"/>
</dbReference>
<accession>A0A9D1DDU0</accession>
<comment type="function">
    <text evidence="7">Catalyzes the attachment of L-aspartate to tRNA(Asp) in a two-step reaction: L-aspartate is first activated by ATP to form Asp-AMP and then transferred to the acceptor end of tRNA(Asp).</text>
</comment>
<dbReference type="InterPro" id="IPR004364">
    <property type="entry name" value="Aa-tRNA-synt_II"/>
</dbReference>
<proteinExistence type="inferred from homology"/>
<evidence type="ECO:0000313" key="9">
    <source>
        <dbReference type="EMBL" id="HIR46981.1"/>
    </source>
</evidence>
<dbReference type="Proteomes" id="UP000824242">
    <property type="component" value="Unassembled WGS sequence"/>
</dbReference>
<dbReference type="AlphaFoldDB" id="A0A9D1DDU0"/>
<dbReference type="GO" id="GO:0016740">
    <property type="term" value="F:transferase activity"/>
    <property type="evidence" value="ECO:0007669"/>
    <property type="project" value="UniProtKB-ARBA"/>
</dbReference>
<dbReference type="GO" id="GO:0140096">
    <property type="term" value="F:catalytic activity, acting on a protein"/>
    <property type="evidence" value="ECO:0007669"/>
    <property type="project" value="UniProtKB-ARBA"/>
</dbReference>
<comment type="similarity">
    <text evidence="1 7">Belongs to the class-II aminoacyl-tRNA synthetase family. Type 1 subfamily.</text>
</comment>
<dbReference type="Pfam" id="PF02938">
    <property type="entry name" value="GAD"/>
    <property type="match status" value="1"/>
</dbReference>
<protein>
    <recommendedName>
        <fullName evidence="7">Aspartate--tRNA ligase</fullName>
        <ecNumber evidence="7">6.1.1.12</ecNumber>
    </recommendedName>
    <alternativeName>
        <fullName evidence="7">Aspartyl-tRNA synthetase</fullName>
        <shortName evidence="7">AspRS</shortName>
    </alternativeName>
</protein>
<evidence type="ECO:0000256" key="6">
    <source>
        <dbReference type="ARBA" id="ARBA00023146"/>
    </source>
</evidence>
<keyword evidence="2 7" id="KW-0436">Ligase</keyword>
<dbReference type="InterPro" id="IPR012340">
    <property type="entry name" value="NA-bd_OB-fold"/>
</dbReference>
<dbReference type="InterPro" id="IPR047090">
    <property type="entry name" value="AspRS_core"/>
</dbReference>
<dbReference type="EC" id="6.1.1.12" evidence="7"/>
<dbReference type="PANTHER" id="PTHR22594:SF5">
    <property type="entry name" value="ASPARTATE--TRNA LIGASE, MITOCHONDRIAL"/>
    <property type="match status" value="1"/>
</dbReference>
<dbReference type="InterPro" id="IPR029351">
    <property type="entry name" value="GAD_dom"/>
</dbReference>
<dbReference type="SUPFAM" id="SSF50249">
    <property type="entry name" value="Nucleic acid-binding proteins"/>
    <property type="match status" value="1"/>
</dbReference>
<dbReference type="GO" id="GO:0003676">
    <property type="term" value="F:nucleic acid binding"/>
    <property type="evidence" value="ECO:0007669"/>
    <property type="project" value="InterPro"/>
</dbReference>
<dbReference type="InterPro" id="IPR004115">
    <property type="entry name" value="GAD-like_sf"/>
</dbReference>
<dbReference type="GO" id="GO:0005524">
    <property type="term" value="F:ATP binding"/>
    <property type="evidence" value="ECO:0007669"/>
    <property type="project" value="UniProtKB-UniRule"/>
</dbReference>
<dbReference type="InterPro" id="IPR002312">
    <property type="entry name" value="Asp/Asn-tRNA-synth_IIb"/>
</dbReference>
<reference evidence="9" key="2">
    <citation type="journal article" date="2021" name="PeerJ">
        <title>Extensive microbial diversity within the chicken gut microbiome revealed by metagenomics and culture.</title>
        <authorList>
            <person name="Gilroy R."/>
            <person name="Ravi A."/>
            <person name="Getino M."/>
            <person name="Pursley I."/>
            <person name="Horton D.L."/>
            <person name="Alikhan N.F."/>
            <person name="Baker D."/>
            <person name="Gharbi K."/>
            <person name="Hall N."/>
            <person name="Watson M."/>
            <person name="Adriaenssens E.M."/>
            <person name="Foster-Nyarko E."/>
            <person name="Jarju S."/>
            <person name="Secka A."/>
            <person name="Antonio M."/>
            <person name="Oren A."/>
            <person name="Chaudhuri R.R."/>
            <person name="La Ragione R."/>
            <person name="Hildebrand F."/>
            <person name="Pallen M.J."/>
        </authorList>
    </citation>
    <scope>NUCLEOTIDE SEQUENCE</scope>
    <source>
        <strain evidence="9">ChiSxjej1B13-7958</strain>
    </source>
</reference>
<evidence type="ECO:0000313" key="10">
    <source>
        <dbReference type="Proteomes" id="UP000824242"/>
    </source>
</evidence>
<dbReference type="InterPro" id="IPR006195">
    <property type="entry name" value="aa-tRNA-synth_II"/>
</dbReference>
<evidence type="ECO:0000256" key="3">
    <source>
        <dbReference type="ARBA" id="ARBA00022741"/>
    </source>
</evidence>
<keyword evidence="4 7" id="KW-0067">ATP-binding</keyword>
<organism evidence="9 10">
    <name type="scientific">Candidatus Caccousia avicola</name>
    <dbReference type="NCBI Taxonomy" id="2840721"/>
    <lineage>
        <taxon>Bacteria</taxon>
        <taxon>Bacillati</taxon>
        <taxon>Bacillota</taxon>
        <taxon>Clostridia</taxon>
        <taxon>Eubacteriales</taxon>
        <taxon>Oscillospiraceae</taxon>
        <taxon>Oscillospiraceae incertae sedis</taxon>
        <taxon>Candidatus Caccousia</taxon>
    </lineage>
</organism>
<dbReference type="HAMAP" id="MF_00044">
    <property type="entry name" value="Asp_tRNA_synth_type1"/>
    <property type="match status" value="1"/>
</dbReference>
<feature type="region of interest" description="Aspartate" evidence="7">
    <location>
        <begin position="204"/>
        <end position="207"/>
    </location>
</feature>
<keyword evidence="6 7" id="KW-0030">Aminoacyl-tRNA synthetase</keyword>
<feature type="binding site" evidence="7">
    <location>
        <position position="180"/>
    </location>
    <ligand>
        <name>L-aspartate</name>
        <dbReference type="ChEBI" id="CHEBI:29991"/>
    </ligand>
</feature>
<evidence type="ECO:0000256" key="7">
    <source>
        <dbReference type="HAMAP-Rule" id="MF_00044"/>
    </source>
</evidence>
<dbReference type="InterPro" id="IPR004524">
    <property type="entry name" value="Asp-tRNA-ligase_1"/>
</dbReference>
<comment type="caution">
    <text evidence="9">The sequence shown here is derived from an EMBL/GenBank/DDBJ whole genome shotgun (WGS) entry which is preliminary data.</text>
</comment>
<dbReference type="InterPro" id="IPR004365">
    <property type="entry name" value="NA-bd_OB_tRNA"/>
</dbReference>
<reference evidence="9" key="1">
    <citation type="submission" date="2020-10" db="EMBL/GenBank/DDBJ databases">
        <authorList>
            <person name="Gilroy R."/>
        </authorList>
    </citation>
    <scope>NUCLEOTIDE SEQUENCE</scope>
    <source>
        <strain evidence="9">ChiSxjej1B13-7958</strain>
    </source>
</reference>
<evidence type="ECO:0000256" key="2">
    <source>
        <dbReference type="ARBA" id="ARBA00022598"/>
    </source>
</evidence>
<dbReference type="NCBIfam" id="NF001750">
    <property type="entry name" value="PRK00476.1"/>
    <property type="match status" value="1"/>
</dbReference>